<dbReference type="GO" id="GO:0009626">
    <property type="term" value="P:plant-type hypersensitive response"/>
    <property type="evidence" value="ECO:0007669"/>
    <property type="project" value="UniProtKB-ARBA"/>
</dbReference>
<keyword evidence="2" id="KW-0433">Leucine-rich repeat</keyword>
<feature type="domain" description="Disease resistance protein winged helix" evidence="9">
    <location>
        <begin position="533"/>
        <end position="608"/>
    </location>
</feature>
<evidence type="ECO:0000256" key="1">
    <source>
        <dbReference type="ARBA" id="ARBA00008894"/>
    </source>
</evidence>
<dbReference type="InterPro" id="IPR056789">
    <property type="entry name" value="LRR_R13L1-DRL21"/>
</dbReference>
<dbReference type="FunFam" id="1.10.10.10:FF:000322">
    <property type="entry name" value="Probable disease resistance protein At1g63360"/>
    <property type="match status" value="1"/>
</dbReference>
<accession>A0A8B8ZGU4</accession>
<dbReference type="FunFam" id="3.40.50.300:FF:001091">
    <property type="entry name" value="Probable disease resistance protein At1g61300"/>
    <property type="match status" value="1"/>
</dbReference>
<dbReference type="GO" id="GO:0042742">
    <property type="term" value="P:defense response to bacterium"/>
    <property type="evidence" value="ECO:0007669"/>
    <property type="project" value="UniProtKB-ARBA"/>
</dbReference>
<keyword evidence="6" id="KW-0067">ATP-binding</keyword>
<dbReference type="Gene3D" id="3.80.10.10">
    <property type="entry name" value="Ribonuclease Inhibitor"/>
    <property type="match status" value="4"/>
</dbReference>
<dbReference type="InterPro" id="IPR027417">
    <property type="entry name" value="P-loop_NTPase"/>
</dbReference>
<keyword evidence="3" id="KW-0677">Repeat</keyword>
<dbReference type="InterPro" id="IPR036388">
    <property type="entry name" value="WH-like_DNA-bd_sf"/>
</dbReference>
<dbReference type="SUPFAM" id="SSF52540">
    <property type="entry name" value="P-loop containing nucleoside triphosphate hydrolases"/>
    <property type="match status" value="1"/>
</dbReference>
<dbReference type="GO" id="GO:0002758">
    <property type="term" value="P:innate immune response-activating signaling pathway"/>
    <property type="evidence" value="ECO:0007669"/>
    <property type="project" value="UniProtKB-ARBA"/>
</dbReference>
<keyword evidence="11" id="KW-1185">Reference proteome</keyword>
<dbReference type="GO" id="GO:0005524">
    <property type="term" value="F:ATP binding"/>
    <property type="evidence" value="ECO:0007669"/>
    <property type="project" value="UniProtKB-KW"/>
</dbReference>
<dbReference type="GO" id="GO:0043531">
    <property type="term" value="F:ADP binding"/>
    <property type="evidence" value="ECO:0007669"/>
    <property type="project" value="InterPro"/>
</dbReference>
<dbReference type="CDD" id="cd14798">
    <property type="entry name" value="RX-CC_like"/>
    <property type="match status" value="1"/>
</dbReference>
<dbReference type="Pfam" id="PF18052">
    <property type="entry name" value="Rx_N"/>
    <property type="match status" value="1"/>
</dbReference>
<dbReference type="InterPro" id="IPR032675">
    <property type="entry name" value="LRR_dom_sf"/>
</dbReference>
<dbReference type="PANTHER" id="PTHR36766:SF48">
    <property type="entry name" value="DISEASE RESISTANCE PROTEIN RGA3"/>
    <property type="match status" value="1"/>
</dbReference>
<dbReference type="Gene3D" id="1.20.5.4130">
    <property type="match status" value="1"/>
</dbReference>
<feature type="domain" description="NB-ARC" evidence="7">
    <location>
        <begin position="281"/>
        <end position="453"/>
    </location>
</feature>
<dbReference type="Gene3D" id="1.10.10.10">
    <property type="entry name" value="Winged helix-like DNA-binding domain superfamily/Winged helix DNA-binding domain"/>
    <property type="match status" value="1"/>
</dbReference>
<evidence type="ECO:0000259" key="10">
    <source>
        <dbReference type="Pfam" id="PF25019"/>
    </source>
</evidence>
<keyword evidence="4" id="KW-0547">Nucleotide-binding</keyword>
<comment type="similarity">
    <text evidence="1">Belongs to the disease resistance NB-LRR family.</text>
</comment>
<dbReference type="RefSeq" id="XP_038973370.1">
    <property type="nucleotide sequence ID" value="XM_039117442.1"/>
</dbReference>
<organism evidence="11 12">
    <name type="scientific">Phoenix dactylifera</name>
    <name type="common">Date palm</name>
    <dbReference type="NCBI Taxonomy" id="42345"/>
    <lineage>
        <taxon>Eukaryota</taxon>
        <taxon>Viridiplantae</taxon>
        <taxon>Streptophyta</taxon>
        <taxon>Embryophyta</taxon>
        <taxon>Tracheophyta</taxon>
        <taxon>Spermatophyta</taxon>
        <taxon>Magnoliopsida</taxon>
        <taxon>Liliopsida</taxon>
        <taxon>Arecaceae</taxon>
        <taxon>Coryphoideae</taxon>
        <taxon>Phoeniceae</taxon>
        <taxon>Phoenix</taxon>
    </lineage>
</organism>
<evidence type="ECO:0000259" key="8">
    <source>
        <dbReference type="Pfam" id="PF18052"/>
    </source>
</evidence>
<dbReference type="Proteomes" id="UP000228380">
    <property type="component" value="Unplaced"/>
</dbReference>
<dbReference type="Pfam" id="PF00931">
    <property type="entry name" value="NB-ARC"/>
    <property type="match status" value="1"/>
</dbReference>
<feature type="domain" description="Disease resistance N-terminal" evidence="8">
    <location>
        <begin position="111"/>
        <end position="198"/>
    </location>
</feature>
<dbReference type="InterPro" id="IPR042197">
    <property type="entry name" value="Apaf_helical"/>
</dbReference>
<dbReference type="PRINTS" id="PR00364">
    <property type="entry name" value="DISEASERSIST"/>
</dbReference>
<evidence type="ECO:0000256" key="4">
    <source>
        <dbReference type="ARBA" id="ARBA00022741"/>
    </source>
</evidence>
<dbReference type="Gene3D" id="3.40.50.300">
    <property type="entry name" value="P-loop containing nucleotide triphosphate hydrolases"/>
    <property type="match status" value="1"/>
</dbReference>
<proteinExistence type="inferred from homology"/>
<dbReference type="Pfam" id="PF25019">
    <property type="entry name" value="LRR_R13L1-DRL21"/>
    <property type="match status" value="1"/>
</dbReference>
<evidence type="ECO:0000313" key="11">
    <source>
        <dbReference type="Proteomes" id="UP000228380"/>
    </source>
</evidence>
<dbReference type="Pfam" id="PF23559">
    <property type="entry name" value="WHD_DRP"/>
    <property type="match status" value="1"/>
</dbReference>
<evidence type="ECO:0000256" key="2">
    <source>
        <dbReference type="ARBA" id="ARBA00022614"/>
    </source>
</evidence>
<keyword evidence="5" id="KW-0611">Plant defense</keyword>
<dbReference type="InterPro" id="IPR041118">
    <property type="entry name" value="Rx_N"/>
</dbReference>
<reference evidence="12" key="1">
    <citation type="submission" date="2025-08" db="UniProtKB">
        <authorList>
            <consortium name="RefSeq"/>
        </authorList>
    </citation>
    <scope>IDENTIFICATION</scope>
    <source>
        <tissue evidence="12">Young leaves</tissue>
    </source>
</reference>
<dbReference type="InterPro" id="IPR002182">
    <property type="entry name" value="NB-ARC"/>
</dbReference>
<evidence type="ECO:0000256" key="6">
    <source>
        <dbReference type="ARBA" id="ARBA00022840"/>
    </source>
</evidence>
<sequence>MIQGRELQCPAWAAESFQLASACFGRKERGKPMRRKFSPASASLDSCLAFFFFFFYSCIVLCCPHPLLGNILKRPEKPLDSCHALLFLHRSHISFFYEARMAAAILLPPLVQVVLEKSVSAIQRGLGKIWGVDKELARLQSALSLIQATLQDVEENQATDRAVRALNDWIAKLKDAAYDADNILDEVNYEALRREAEEHGSKMIKKVQGFFSFHNSLMFRFRMAQKIAAIVGRMDDIAAEQSKFVWRNGRGGGGDIVTRLGETDRLQTHSFISESEVIAREEDKMKIVELLISRSGSRSATVVPIFGIGGLGKTTLAQMVYNDERVVQHFHKQIWVCVSDDFDVRKIVRAIIESATNKKCKVSDMDPLQKELREILRARRFLLVLDDVWNENEEKWCGLKDLLTVGADGSSVMVTTRSKIVSSIVGTVEAYQLAPLSEQDCWILFKKRAFESTEEPQKLATIGKQIVKKCGGLPLAAKTLGSLMRLKSEEWEWRSVMQSEIWELRDDRILPSLKLSYNHLPSHLKQCFSYCAIFPKDYEIDKDMLIQLWMANGLIPTQGNMEFEEKGHEIFTELAWRCFFQEVKEIKRWYDSDTKTTCKMHDLMHDLASSIMGNECRIFDNPESISNRNSKIRHLSINYFADLSNIDTSSSAKTLRTLLLLGHGALVNPHSRATLSKNMYLRVLDLSYTSISDCHISMERFKLLRYLDISFSDIETLPENICSLICLQTLKLIHCEGLLQLPRGMRNMTNLRHLYLDGCYSLRCMPKGMGHLKHLRTLTRYILGNESGSGGIGELKNLNLQGMLELCNLENVNSEEDARDVNLGSKHYLRVLKLDWGMSADRQEEGHVENVLEALQPPHSLKKFTLQNYRGAQFPAWLRQDPMLLNSLVEIIMTGCNRCEHLPQLGQLPFLEILEIGNMNSVRYMGGTSFYGSAGTDQNSTPFPSLRKIRLHNMDNLEEWEGIRGRPSFPQLASLKISSCSRLRNIPLFPTTRNLEIEYCSALLPAEGFFGCMNTLERLEMRECHELTLLLEQEEVDSRASLQELTIRGCQKPMFSSSSLGLWKKMNSLQSLSVECCDGLNFLPVEVLQGLSSLKCLRICYCRNLIGSSSSEFDGGLQLQHLTSLEKLAITGCEQLANLPQDSLKHLSTLKVIELGGFQDMTILPDFPQSLLQAIISKCPNVCSLPAGLGCCTALVCLRIQDLPNLSSLPEGRQGLNALEELTITDCPKLISLPNSLLPCPRNLKCLWVKNCPELETQCMRGGEYWGFVSDIPVRSMMAAVEHDNRSSSRGQRSRLSMIGLQCCFVESKEGSTIRSRLQRH</sequence>
<evidence type="ECO:0000259" key="9">
    <source>
        <dbReference type="Pfam" id="PF23559"/>
    </source>
</evidence>
<gene>
    <name evidence="12" type="primary">LOC113461252</name>
</gene>
<name>A0A8B8ZGU4_PHODC</name>
<evidence type="ECO:0000313" key="12">
    <source>
        <dbReference type="RefSeq" id="XP_038973370.1"/>
    </source>
</evidence>
<dbReference type="GeneID" id="113461252"/>
<feature type="domain" description="R13L1/DRL21-like LRR repeat region" evidence="10">
    <location>
        <begin position="792"/>
        <end position="919"/>
    </location>
</feature>
<dbReference type="InterPro" id="IPR058922">
    <property type="entry name" value="WHD_DRP"/>
</dbReference>
<dbReference type="InterPro" id="IPR038005">
    <property type="entry name" value="RX-like_CC"/>
</dbReference>
<dbReference type="OrthoDB" id="774413at2759"/>
<dbReference type="PANTHER" id="PTHR36766">
    <property type="entry name" value="PLANT BROAD-SPECTRUM MILDEW RESISTANCE PROTEIN RPW8"/>
    <property type="match status" value="1"/>
</dbReference>
<evidence type="ECO:0000256" key="5">
    <source>
        <dbReference type="ARBA" id="ARBA00022821"/>
    </source>
</evidence>
<dbReference type="KEGG" id="pda:113461252"/>
<evidence type="ECO:0000256" key="3">
    <source>
        <dbReference type="ARBA" id="ARBA00022737"/>
    </source>
</evidence>
<protein>
    <submittedName>
        <fullName evidence="12">Disease resistance protein RGA3</fullName>
    </submittedName>
</protein>
<dbReference type="SUPFAM" id="SSF52058">
    <property type="entry name" value="L domain-like"/>
    <property type="match status" value="2"/>
</dbReference>
<dbReference type="Gene3D" id="1.10.8.430">
    <property type="entry name" value="Helical domain of apoptotic protease-activating factors"/>
    <property type="match status" value="1"/>
</dbReference>
<evidence type="ECO:0000259" key="7">
    <source>
        <dbReference type="Pfam" id="PF00931"/>
    </source>
</evidence>